<feature type="transmembrane region" description="Helical" evidence="5">
    <location>
        <begin position="96"/>
        <end position="114"/>
    </location>
</feature>
<evidence type="ECO:0000313" key="6">
    <source>
        <dbReference type="EMBL" id="KPJ51869.1"/>
    </source>
</evidence>
<dbReference type="Gene3D" id="1.20.120.1630">
    <property type="match status" value="1"/>
</dbReference>
<feature type="transmembrane region" description="Helical" evidence="5">
    <location>
        <begin position="151"/>
        <end position="180"/>
    </location>
</feature>
<dbReference type="PANTHER" id="PTHR43847:SF1">
    <property type="entry name" value="BLL3993 PROTEIN"/>
    <property type="match status" value="1"/>
</dbReference>
<comment type="subcellular location">
    <subcellularLocation>
        <location evidence="1">Endomembrane system</location>
        <topology evidence="1">Multi-pass membrane protein</topology>
    </subcellularLocation>
</comment>
<dbReference type="Proteomes" id="UP000052008">
    <property type="component" value="Unassembled WGS sequence"/>
</dbReference>
<proteinExistence type="predicted"/>
<reference evidence="6 7" key="1">
    <citation type="journal article" date="2015" name="Microbiome">
        <title>Genomic resolution of linkages in carbon, nitrogen, and sulfur cycling among widespread estuary sediment bacteria.</title>
        <authorList>
            <person name="Baker B.J."/>
            <person name="Lazar C.S."/>
            <person name="Teske A.P."/>
            <person name="Dick G.J."/>
        </authorList>
    </citation>
    <scope>NUCLEOTIDE SEQUENCE [LARGE SCALE GENOMIC DNA]</scope>
    <source>
        <strain evidence="6">DG_24</strain>
    </source>
</reference>
<evidence type="ECO:0000256" key="1">
    <source>
        <dbReference type="ARBA" id="ARBA00004127"/>
    </source>
</evidence>
<dbReference type="GO" id="GO:0012505">
    <property type="term" value="C:endomembrane system"/>
    <property type="evidence" value="ECO:0007669"/>
    <property type="project" value="UniProtKB-SubCell"/>
</dbReference>
<dbReference type="EMBL" id="LIZS01000092">
    <property type="protein sequence ID" value="KPJ51869.1"/>
    <property type="molecule type" value="Genomic_DNA"/>
</dbReference>
<evidence type="ECO:0000256" key="2">
    <source>
        <dbReference type="ARBA" id="ARBA00022692"/>
    </source>
</evidence>
<sequence length="212" mass="23998">MAIFVGLPLVGWGVGDAAGFAAHPARFGYLIVAVLLQASVVIAVPGVGRSRGRGKKTVRRQRLALMLMQVLSLAIVMAGPYSDRRDVATVREVETVRYFGLALFSLGFIAMHWAEALLERQFSLEVSIQEGHRLVTHGPYRYLRHPRYLGILLFTLGISLVFRSWLALLLVAAMTIVLVWRIHDEEALMRREFGSEWEAYTQRSWRIIPFVY</sequence>
<gene>
    <name evidence="6" type="ORF">AMJ39_09145</name>
</gene>
<dbReference type="InterPro" id="IPR007318">
    <property type="entry name" value="Phopholipid_MeTrfase"/>
</dbReference>
<keyword evidence="3 5" id="KW-1133">Transmembrane helix</keyword>
<protein>
    <submittedName>
        <fullName evidence="6">Uncharacterized protein</fullName>
    </submittedName>
</protein>
<evidence type="ECO:0000313" key="7">
    <source>
        <dbReference type="Proteomes" id="UP000052008"/>
    </source>
</evidence>
<organism evidence="6 7">
    <name type="scientific">candidate division TA06 bacterium DG_24</name>
    <dbReference type="NCBI Taxonomy" id="1703770"/>
    <lineage>
        <taxon>Bacteria</taxon>
        <taxon>Bacteria division TA06</taxon>
    </lineage>
</organism>
<dbReference type="Pfam" id="PF04191">
    <property type="entry name" value="PEMT"/>
    <property type="match status" value="1"/>
</dbReference>
<comment type="caution">
    <text evidence="6">The sequence shown here is derived from an EMBL/GenBank/DDBJ whole genome shotgun (WGS) entry which is preliminary data.</text>
</comment>
<name>A0A0S7WNW5_UNCT6</name>
<dbReference type="InterPro" id="IPR052527">
    <property type="entry name" value="Metal_cation-efflux_comp"/>
</dbReference>
<dbReference type="AlphaFoldDB" id="A0A0S7WNW5"/>
<feature type="transmembrane region" description="Helical" evidence="5">
    <location>
        <begin position="27"/>
        <end position="47"/>
    </location>
</feature>
<dbReference type="PROSITE" id="PS50244">
    <property type="entry name" value="S5A_REDUCTASE"/>
    <property type="match status" value="1"/>
</dbReference>
<keyword evidence="2 5" id="KW-0812">Transmembrane</keyword>
<accession>A0A0S7WNW5</accession>
<dbReference type="STRING" id="1703770.AMJ39_09145"/>
<evidence type="ECO:0000256" key="3">
    <source>
        <dbReference type="ARBA" id="ARBA00022989"/>
    </source>
</evidence>
<feature type="transmembrane region" description="Helical" evidence="5">
    <location>
        <begin position="63"/>
        <end position="81"/>
    </location>
</feature>
<keyword evidence="4 5" id="KW-0472">Membrane</keyword>
<evidence type="ECO:0000256" key="4">
    <source>
        <dbReference type="ARBA" id="ARBA00023136"/>
    </source>
</evidence>
<dbReference type="PANTHER" id="PTHR43847">
    <property type="entry name" value="BLL3993 PROTEIN"/>
    <property type="match status" value="1"/>
</dbReference>
<evidence type="ECO:0000256" key="5">
    <source>
        <dbReference type="SAM" id="Phobius"/>
    </source>
</evidence>